<dbReference type="Proteomes" id="UP000006868">
    <property type="component" value="Chromosome"/>
</dbReference>
<sequence length="120" mass="14202">MDLKELKKLANADSEKRELVYFLQTRTTGIANQIRAIDEIQEQKHKDGLVCPHCKNHSVVRFGKYAVKTRTGEVKRQRYRCKSCRQTFNDLTNTPLQRTRRPHIWVRYIECMIEGFGFNT</sequence>
<dbReference type="KEGG" id="ppm:PPSC2_17905"/>
<proteinExistence type="predicted"/>
<dbReference type="eggNOG" id="COG3677">
    <property type="taxonomic scope" value="Bacteria"/>
</dbReference>
<accession>E3E8S5</accession>
<evidence type="ECO:0000313" key="2">
    <source>
        <dbReference type="Proteomes" id="UP000006868"/>
    </source>
</evidence>
<organism evidence="1 2">
    <name type="scientific">Paenibacillus polymyxa (strain SC2)</name>
    <name type="common">Bacillus polymyxa</name>
    <dbReference type="NCBI Taxonomy" id="886882"/>
    <lineage>
        <taxon>Bacteria</taxon>
        <taxon>Bacillati</taxon>
        <taxon>Bacillota</taxon>
        <taxon>Bacilli</taxon>
        <taxon>Bacillales</taxon>
        <taxon>Paenibacillaceae</taxon>
        <taxon>Paenibacillus</taxon>
    </lineage>
</organism>
<dbReference type="AlphaFoldDB" id="E3E8S5"/>
<evidence type="ECO:0000313" key="1">
    <source>
        <dbReference type="EMBL" id="ADO57784.1"/>
    </source>
</evidence>
<reference evidence="1 2" key="1">
    <citation type="journal article" date="2011" name="J. Bacteriol.">
        <title>Complete genome sequence of Paenibacillus polymyxa SC2, a strain of plant growth-promoting Rhizobacterium with broad-spectrum antimicrobial activity.</title>
        <authorList>
            <person name="Ma M."/>
            <person name="Wang C."/>
            <person name="Ding Y."/>
            <person name="Li L."/>
            <person name="Shen D."/>
            <person name="Jiang X."/>
            <person name="Guan D."/>
            <person name="Cao F."/>
            <person name="Chen H."/>
            <person name="Feng R."/>
            <person name="Wang X."/>
            <person name="Ge Y."/>
            <person name="Yao L."/>
            <person name="Bing X."/>
            <person name="Yang X."/>
            <person name="Li J."/>
            <person name="Du B."/>
        </authorList>
    </citation>
    <scope>NUCLEOTIDE SEQUENCE [LARGE SCALE GENOMIC DNA]</scope>
    <source>
        <strain evidence="1 2">SC2</strain>
    </source>
</reference>
<protein>
    <submittedName>
        <fullName evidence="1">Formate dehydrogenase</fullName>
    </submittedName>
</protein>
<dbReference type="EMBL" id="CP002213">
    <property type="protein sequence ID" value="ADO57784.1"/>
    <property type="molecule type" value="Genomic_DNA"/>
</dbReference>
<dbReference type="PATRIC" id="fig|886882.15.peg.3825"/>
<dbReference type="HOGENOM" id="CLU_2047379_0_0_9"/>
<name>E3E8S5_PAEPS</name>
<gene>
    <name evidence="1" type="ORF">PPSC2_17905</name>
</gene>